<accession>A0ABP8HTN4</accession>
<dbReference type="InterPro" id="IPR032389">
    <property type="entry name" value="GspB_C"/>
</dbReference>
<comment type="caution">
    <text evidence="3">The sequence shown here is derived from an EMBL/GenBank/DDBJ whole genome shotgun (WGS) entry which is preliminary data.</text>
</comment>
<keyword evidence="1" id="KW-1133">Transmembrane helix</keyword>
<feature type="domain" description="Type II secretion system protein GspB C-terminal" evidence="2">
    <location>
        <begin position="157"/>
        <end position="215"/>
    </location>
</feature>
<gene>
    <name evidence="3" type="ORF">GCM10023150_03560</name>
</gene>
<organism evidence="3 4">
    <name type="scientific">Kangiella taiwanensis</name>
    <dbReference type="NCBI Taxonomy" id="1079179"/>
    <lineage>
        <taxon>Bacteria</taxon>
        <taxon>Pseudomonadati</taxon>
        <taxon>Pseudomonadota</taxon>
        <taxon>Gammaproteobacteria</taxon>
        <taxon>Kangiellales</taxon>
        <taxon>Kangiellaceae</taxon>
        <taxon>Kangiella</taxon>
    </lineage>
</organism>
<dbReference type="Proteomes" id="UP001501294">
    <property type="component" value="Unassembled WGS sequence"/>
</dbReference>
<evidence type="ECO:0000256" key="1">
    <source>
        <dbReference type="SAM" id="Phobius"/>
    </source>
</evidence>
<reference evidence="4" key="1">
    <citation type="journal article" date="2019" name="Int. J. Syst. Evol. Microbiol.">
        <title>The Global Catalogue of Microorganisms (GCM) 10K type strain sequencing project: providing services to taxonomists for standard genome sequencing and annotation.</title>
        <authorList>
            <consortium name="The Broad Institute Genomics Platform"/>
            <consortium name="The Broad Institute Genome Sequencing Center for Infectious Disease"/>
            <person name="Wu L."/>
            <person name="Ma J."/>
        </authorList>
    </citation>
    <scope>NUCLEOTIDE SEQUENCE [LARGE SCALE GENOMIC DNA]</scope>
    <source>
        <strain evidence="4">JCM 17727</strain>
    </source>
</reference>
<keyword evidence="1" id="KW-0472">Membrane</keyword>
<dbReference type="EMBL" id="BAABFU010000001">
    <property type="protein sequence ID" value="GAA4344281.1"/>
    <property type="molecule type" value="Genomic_DNA"/>
</dbReference>
<evidence type="ECO:0000259" key="2">
    <source>
        <dbReference type="Pfam" id="PF16537"/>
    </source>
</evidence>
<sequence length="223" mass="25029">MSYILDALKKNKSGEDNNEVPDLSSEHAYHELEEEKSFRQWIWPIIVIVLILTIGVLIFILLNPSAQHISEQLAQRQTAPAVVANPPVTQTKDEVEESYKTVEGSDDTQVVSKPLQVAEPVVRKVRKTAMPNRTSQESTVTQAPERNTTASLTKTDLPRLVYTTHIYATQAKDRFVMLNGKAYAQGDKISAELEIKEILENDLVVVFKGQEFVLPSLEDVNVE</sequence>
<protein>
    <recommendedName>
        <fullName evidence="2">Type II secretion system protein GspB C-terminal domain-containing protein</fullName>
    </recommendedName>
</protein>
<keyword evidence="4" id="KW-1185">Reference proteome</keyword>
<feature type="transmembrane region" description="Helical" evidence="1">
    <location>
        <begin position="41"/>
        <end position="62"/>
    </location>
</feature>
<proteinExistence type="predicted"/>
<evidence type="ECO:0000313" key="3">
    <source>
        <dbReference type="EMBL" id="GAA4344281.1"/>
    </source>
</evidence>
<keyword evidence="1" id="KW-0812">Transmembrane</keyword>
<name>A0ABP8HTN4_9GAMM</name>
<dbReference type="Pfam" id="PF16537">
    <property type="entry name" value="T2SSB"/>
    <property type="match status" value="1"/>
</dbReference>
<evidence type="ECO:0000313" key="4">
    <source>
        <dbReference type="Proteomes" id="UP001501294"/>
    </source>
</evidence>
<dbReference type="RefSeq" id="WP_223577308.1">
    <property type="nucleotide sequence ID" value="NZ_BAABFU010000001.1"/>
</dbReference>